<gene>
    <name evidence="1" type="ORF">FHR32_008217</name>
</gene>
<comment type="caution">
    <text evidence="1">The sequence shown here is derived from an EMBL/GenBank/DDBJ whole genome shotgun (WGS) entry which is preliminary data.</text>
</comment>
<keyword evidence="2" id="KW-1185">Reference proteome</keyword>
<dbReference type="AlphaFoldDB" id="A0A7W7WE58"/>
<dbReference type="Proteomes" id="UP000534286">
    <property type="component" value="Unassembled WGS sequence"/>
</dbReference>
<protein>
    <submittedName>
        <fullName evidence="1">Uncharacterized protein</fullName>
    </submittedName>
</protein>
<reference evidence="1 2" key="1">
    <citation type="submission" date="2020-08" db="EMBL/GenBank/DDBJ databases">
        <title>Sequencing the genomes of 1000 actinobacteria strains.</title>
        <authorList>
            <person name="Klenk H.-P."/>
        </authorList>
    </citation>
    <scope>NUCLEOTIDE SEQUENCE [LARGE SCALE GENOMIC DNA]</scope>
    <source>
        <strain evidence="1 2">DSM 43023</strain>
    </source>
</reference>
<evidence type="ECO:0000313" key="2">
    <source>
        <dbReference type="Proteomes" id="UP000534286"/>
    </source>
</evidence>
<name>A0A7W7WE58_9ACTN</name>
<dbReference type="EMBL" id="JACHJU010000006">
    <property type="protein sequence ID" value="MBB4943816.1"/>
    <property type="molecule type" value="Genomic_DNA"/>
</dbReference>
<organism evidence="1 2">
    <name type="scientific">Streptosporangium album</name>
    <dbReference type="NCBI Taxonomy" id="47479"/>
    <lineage>
        <taxon>Bacteria</taxon>
        <taxon>Bacillati</taxon>
        <taxon>Actinomycetota</taxon>
        <taxon>Actinomycetes</taxon>
        <taxon>Streptosporangiales</taxon>
        <taxon>Streptosporangiaceae</taxon>
        <taxon>Streptosporangium</taxon>
    </lineage>
</organism>
<proteinExistence type="predicted"/>
<sequence>MIAAERIAAVRRKKRLAIARALRDRQSAAPLEEGISARDTPVEVP</sequence>
<accession>A0A7W7WE58</accession>
<evidence type="ECO:0000313" key="1">
    <source>
        <dbReference type="EMBL" id="MBB4943816.1"/>
    </source>
</evidence>
<dbReference type="RefSeq" id="WP_184759733.1">
    <property type="nucleotide sequence ID" value="NZ_BAABEK010000076.1"/>
</dbReference>